<dbReference type="PROSITE" id="PS50112">
    <property type="entry name" value="PAS"/>
    <property type="match status" value="4"/>
</dbReference>
<sequence length="866" mass="97708">MTGGTDTGDDTSDDPSPNADDDTDGSLLEDPAVHPPLDDDIVVLHVDDEPDIVELTGTFLRRSNERIETLAATSVEEGLEVLERESVDCVVTDYDMPGRDGIEFLRLIRERHGDLPVVLFTGRGSEEVASEAISAGVSDYLRKEGGTDQYTILANRIETLVSRSRAEKRLYDHLDRMTDAFFSVDDAWRFTFLNGEAERTLRRDRTELLGRSIWETFPEAVGSELEAAYRETMRTGEPTTLEYYYPPLDTDFEVYAYPSDAGLSVYFRDISERRRREQAVRDLSERLELALEGAEIGVWDWNVETDEVTFDERWAEMLGYELDELDPDLSTWEDRVHPDDADAVWEALEAHFAGETEQYHVDHRMRTKNGTWRWIRDRGRVVERGPDGKPRRAVGIHIDVTEEKARERTLERYKRVVDEMPESAAIYDEDGRFVLVNEHLASVYGESVDALVGEASPFIERLRGCHPDDPFAALVEGERERCSGTTDVELPDGAESIVDYDLVRLVIDGRFDGVLGIYRNITPLKRREERLRETTERLEALFERSPDMINIHDADGRIVDVNRSICTALGYPPEELVGMRVWEVDTELDPESALEMWETTDVDETLRIETTYRRSDGTTFPVEVHVRRIGSRGEDQFLASSRDISTQRAYARRLERENERLEEFTSIVSHDLRNPINVLSGYLELARETGDPAYFDRCERAVSDMTRLIDDLLTLAKQGKRVGEYEPVSLDTLAERFKPDLEQEGMGVEINATGTVSADPGRLTQLLENLLRNAVEHGGSTVTVGDLPDGFYVEDDGPGIPPEERENVFKSGYTSSESGTGFGLSIVKGIADAHGWTVAVTAAESGGARFEITGAKRPETEADPEV</sequence>
<keyword evidence="5" id="KW-0418">Kinase</keyword>
<feature type="compositionally biased region" description="Acidic residues" evidence="7">
    <location>
        <begin position="7"/>
        <end position="24"/>
    </location>
</feature>
<dbReference type="PROSITE" id="PS50110">
    <property type="entry name" value="RESPONSE_REGULATORY"/>
    <property type="match status" value="1"/>
</dbReference>
<evidence type="ECO:0000256" key="1">
    <source>
        <dbReference type="ARBA" id="ARBA00000085"/>
    </source>
</evidence>
<feature type="domain" description="PAC" evidence="11">
    <location>
        <begin position="359"/>
        <end position="412"/>
    </location>
</feature>
<dbReference type="Gene3D" id="1.10.287.130">
    <property type="match status" value="1"/>
</dbReference>
<dbReference type="Proteomes" id="UP000198397">
    <property type="component" value="Unassembled WGS sequence"/>
</dbReference>
<dbReference type="PRINTS" id="PR00344">
    <property type="entry name" value="BCTRLSENSOR"/>
</dbReference>
<feature type="domain" description="PAS" evidence="10">
    <location>
        <begin position="166"/>
        <end position="236"/>
    </location>
</feature>
<dbReference type="SUPFAM" id="SSF55874">
    <property type="entry name" value="ATPase domain of HSP90 chaperone/DNA topoisomerase II/histidine kinase"/>
    <property type="match status" value="1"/>
</dbReference>
<dbReference type="SMART" id="SM00086">
    <property type="entry name" value="PAC"/>
    <property type="match status" value="2"/>
</dbReference>
<evidence type="ECO:0000259" key="11">
    <source>
        <dbReference type="PROSITE" id="PS50113"/>
    </source>
</evidence>
<organism evidence="12 13">
    <name type="scientific">Halorubrum vacuolatum</name>
    <name type="common">Natronobacterium vacuolatum</name>
    <dbReference type="NCBI Taxonomy" id="63740"/>
    <lineage>
        <taxon>Archaea</taxon>
        <taxon>Methanobacteriati</taxon>
        <taxon>Methanobacteriota</taxon>
        <taxon>Stenosarchaea group</taxon>
        <taxon>Halobacteria</taxon>
        <taxon>Halobacteriales</taxon>
        <taxon>Haloferacaceae</taxon>
        <taxon>Halorubrum</taxon>
    </lineage>
</organism>
<evidence type="ECO:0000259" key="8">
    <source>
        <dbReference type="PROSITE" id="PS50109"/>
    </source>
</evidence>
<dbReference type="CDD" id="cd00130">
    <property type="entry name" value="PAS"/>
    <property type="match status" value="3"/>
</dbReference>
<keyword evidence="13" id="KW-1185">Reference proteome</keyword>
<dbReference type="Pfam" id="PF00512">
    <property type="entry name" value="HisKA"/>
    <property type="match status" value="1"/>
</dbReference>
<dbReference type="RefSeq" id="WP_089385833.1">
    <property type="nucleotide sequence ID" value="NZ_FZNQ01000025.1"/>
</dbReference>
<dbReference type="SMART" id="SM00448">
    <property type="entry name" value="REC"/>
    <property type="match status" value="1"/>
</dbReference>
<dbReference type="Gene3D" id="3.40.50.2300">
    <property type="match status" value="1"/>
</dbReference>
<dbReference type="Pfam" id="PF13188">
    <property type="entry name" value="PAS_8"/>
    <property type="match status" value="1"/>
</dbReference>
<dbReference type="Pfam" id="PF08447">
    <property type="entry name" value="PAS_3"/>
    <property type="match status" value="1"/>
</dbReference>
<proteinExistence type="predicted"/>
<dbReference type="InterPro" id="IPR013655">
    <property type="entry name" value="PAS_fold_3"/>
</dbReference>
<dbReference type="Pfam" id="PF13426">
    <property type="entry name" value="PAS_9"/>
    <property type="match status" value="1"/>
</dbReference>
<dbReference type="InterPro" id="IPR052162">
    <property type="entry name" value="Sensor_kinase/Photoreceptor"/>
</dbReference>
<feature type="domain" description="Histidine kinase" evidence="8">
    <location>
        <begin position="667"/>
        <end position="858"/>
    </location>
</feature>
<dbReference type="SMART" id="SM00387">
    <property type="entry name" value="HATPase_c"/>
    <property type="match status" value="1"/>
</dbReference>
<feature type="domain" description="PAS" evidence="10">
    <location>
        <begin position="283"/>
        <end position="355"/>
    </location>
</feature>
<dbReference type="Pfam" id="PF08448">
    <property type="entry name" value="PAS_4"/>
    <property type="match status" value="1"/>
</dbReference>
<dbReference type="InterPro" id="IPR036890">
    <property type="entry name" value="HATPase_C_sf"/>
</dbReference>
<evidence type="ECO:0000256" key="3">
    <source>
        <dbReference type="ARBA" id="ARBA00022553"/>
    </source>
</evidence>
<gene>
    <name evidence="12" type="ORF">SAMN06264855_12526</name>
</gene>
<dbReference type="InterPro" id="IPR011006">
    <property type="entry name" value="CheY-like_superfamily"/>
</dbReference>
<evidence type="ECO:0000256" key="5">
    <source>
        <dbReference type="ARBA" id="ARBA00022777"/>
    </source>
</evidence>
<dbReference type="InterPro" id="IPR000700">
    <property type="entry name" value="PAS-assoc_C"/>
</dbReference>
<comment type="catalytic activity">
    <reaction evidence="1">
        <text>ATP + protein L-histidine = ADP + protein N-phospho-L-histidine.</text>
        <dbReference type="EC" id="2.7.13.3"/>
    </reaction>
</comment>
<dbReference type="InterPro" id="IPR003661">
    <property type="entry name" value="HisK_dim/P_dom"/>
</dbReference>
<keyword evidence="4" id="KW-0808">Transferase</keyword>
<evidence type="ECO:0000313" key="13">
    <source>
        <dbReference type="Proteomes" id="UP000198397"/>
    </source>
</evidence>
<dbReference type="PANTHER" id="PTHR43304">
    <property type="entry name" value="PHYTOCHROME-LIKE PROTEIN CPH1"/>
    <property type="match status" value="1"/>
</dbReference>
<dbReference type="InterPro" id="IPR004358">
    <property type="entry name" value="Sig_transdc_His_kin-like_C"/>
</dbReference>
<dbReference type="OrthoDB" id="8127at2157"/>
<evidence type="ECO:0000256" key="7">
    <source>
        <dbReference type="SAM" id="MobiDB-lite"/>
    </source>
</evidence>
<accession>A0A238XYI3</accession>
<feature type="domain" description="PAS" evidence="10">
    <location>
        <begin position="534"/>
        <end position="609"/>
    </location>
</feature>
<dbReference type="CDD" id="cd00082">
    <property type="entry name" value="HisKA"/>
    <property type="match status" value="1"/>
</dbReference>
<protein>
    <recommendedName>
        <fullName evidence="2">histidine kinase</fullName>
        <ecNumber evidence="2">2.7.13.3</ecNumber>
    </recommendedName>
</protein>
<dbReference type="GO" id="GO:0000155">
    <property type="term" value="F:phosphorelay sensor kinase activity"/>
    <property type="evidence" value="ECO:0007669"/>
    <property type="project" value="InterPro"/>
</dbReference>
<dbReference type="SMART" id="SM00388">
    <property type="entry name" value="HisKA"/>
    <property type="match status" value="1"/>
</dbReference>
<feature type="domain" description="Response regulatory" evidence="9">
    <location>
        <begin position="42"/>
        <end position="158"/>
    </location>
</feature>
<dbReference type="PANTHER" id="PTHR43304:SF1">
    <property type="entry name" value="PAC DOMAIN-CONTAINING PROTEIN"/>
    <property type="match status" value="1"/>
</dbReference>
<dbReference type="PROSITE" id="PS50109">
    <property type="entry name" value="HIS_KIN"/>
    <property type="match status" value="1"/>
</dbReference>
<dbReference type="Gene3D" id="3.30.450.20">
    <property type="entry name" value="PAS domain"/>
    <property type="match status" value="4"/>
</dbReference>
<feature type="domain" description="PAS" evidence="10">
    <location>
        <begin position="409"/>
        <end position="469"/>
    </location>
</feature>
<dbReference type="CDD" id="cd00156">
    <property type="entry name" value="REC"/>
    <property type="match status" value="1"/>
</dbReference>
<dbReference type="InterPro" id="IPR001789">
    <property type="entry name" value="Sig_transdc_resp-reg_receiver"/>
</dbReference>
<dbReference type="PROSITE" id="PS50113">
    <property type="entry name" value="PAC"/>
    <property type="match status" value="1"/>
</dbReference>
<dbReference type="InterPro" id="IPR036097">
    <property type="entry name" value="HisK_dim/P_sf"/>
</dbReference>
<dbReference type="InterPro" id="IPR035965">
    <property type="entry name" value="PAS-like_dom_sf"/>
</dbReference>
<dbReference type="InterPro" id="IPR001610">
    <property type="entry name" value="PAC"/>
</dbReference>
<dbReference type="Pfam" id="PF02518">
    <property type="entry name" value="HATPase_c"/>
    <property type="match status" value="1"/>
</dbReference>
<dbReference type="InterPro" id="IPR003594">
    <property type="entry name" value="HATPase_dom"/>
</dbReference>
<evidence type="ECO:0000259" key="10">
    <source>
        <dbReference type="PROSITE" id="PS50112"/>
    </source>
</evidence>
<evidence type="ECO:0000256" key="4">
    <source>
        <dbReference type="ARBA" id="ARBA00022679"/>
    </source>
</evidence>
<keyword evidence="3 6" id="KW-0597">Phosphoprotein</keyword>
<dbReference type="Pfam" id="PF00072">
    <property type="entry name" value="Response_reg"/>
    <property type="match status" value="1"/>
</dbReference>
<feature type="region of interest" description="Disordered" evidence="7">
    <location>
        <begin position="1"/>
        <end position="36"/>
    </location>
</feature>
<dbReference type="SUPFAM" id="SSF55785">
    <property type="entry name" value="PYP-like sensor domain (PAS domain)"/>
    <property type="match status" value="4"/>
</dbReference>
<dbReference type="EC" id="2.7.13.3" evidence="2"/>
<dbReference type="SUPFAM" id="SSF52172">
    <property type="entry name" value="CheY-like"/>
    <property type="match status" value="1"/>
</dbReference>
<dbReference type="EMBL" id="FZNQ01000025">
    <property type="protein sequence ID" value="SNR63782.1"/>
    <property type="molecule type" value="Genomic_DNA"/>
</dbReference>
<evidence type="ECO:0000313" key="12">
    <source>
        <dbReference type="EMBL" id="SNR63782.1"/>
    </source>
</evidence>
<dbReference type="AlphaFoldDB" id="A0A238XYI3"/>
<dbReference type="Gene3D" id="3.30.565.10">
    <property type="entry name" value="Histidine kinase-like ATPase, C-terminal domain"/>
    <property type="match status" value="1"/>
</dbReference>
<reference evidence="12 13" key="1">
    <citation type="submission" date="2017-06" db="EMBL/GenBank/DDBJ databases">
        <authorList>
            <person name="Kim H.J."/>
            <person name="Triplett B.A."/>
        </authorList>
    </citation>
    <scope>NUCLEOTIDE SEQUENCE [LARGE SCALE GENOMIC DNA]</scope>
    <source>
        <strain evidence="12 13">DSM 8800</strain>
    </source>
</reference>
<name>A0A238XYI3_HALVU</name>
<dbReference type="InterPro" id="IPR000014">
    <property type="entry name" value="PAS"/>
</dbReference>
<feature type="modified residue" description="4-aspartylphosphate" evidence="6">
    <location>
        <position position="93"/>
    </location>
</feature>
<dbReference type="SUPFAM" id="SSF47384">
    <property type="entry name" value="Homodimeric domain of signal transducing histidine kinase"/>
    <property type="match status" value="1"/>
</dbReference>
<dbReference type="InterPro" id="IPR013656">
    <property type="entry name" value="PAS_4"/>
</dbReference>
<evidence type="ECO:0000256" key="2">
    <source>
        <dbReference type="ARBA" id="ARBA00012438"/>
    </source>
</evidence>
<dbReference type="InterPro" id="IPR005467">
    <property type="entry name" value="His_kinase_dom"/>
</dbReference>
<evidence type="ECO:0000259" key="9">
    <source>
        <dbReference type="PROSITE" id="PS50110"/>
    </source>
</evidence>
<evidence type="ECO:0000256" key="6">
    <source>
        <dbReference type="PROSITE-ProRule" id="PRU00169"/>
    </source>
</evidence>
<dbReference type="SMART" id="SM00091">
    <property type="entry name" value="PAS"/>
    <property type="match status" value="4"/>
</dbReference>
<dbReference type="NCBIfam" id="TIGR00229">
    <property type="entry name" value="sensory_box"/>
    <property type="match status" value="3"/>
</dbReference>
<dbReference type="CDD" id="cd00075">
    <property type="entry name" value="HATPase"/>
    <property type="match status" value="1"/>
</dbReference>